<dbReference type="GO" id="GO:0019491">
    <property type="term" value="P:ectoine biosynthetic process"/>
    <property type="evidence" value="ECO:0007669"/>
    <property type="project" value="UniProtKB-UniPathway"/>
</dbReference>
<dbReference type="Gene3D" id="3.90.1150.10">
    <property type="entry name" value="Aspartate Aminotransferase, domain 1"/>
    <property type="match status" value="1"/>
</dbReference>
<name>A0A2G8RE18_9RHOB</name>
<evidence type="ECO:0000256" key="4">
    <source>
        <dbReference type="ARBA" id="ARBA00022679"/>
    </source>
</evidence>
<dbReference type="EMBL" id="AWWI01000082">
    <property type="protein sequence ID" value="PIL19836.1"/>
    <property type="molecule type" value="Genomic_DNA"/>
</dbReference>
<dbReference type="GO" id="GO:0030170">
    <property type="term" value="F:pyridoxal phosphate binding"/>
    <property type="evidence" value="ECO:0007669"/>
    <property type="project" value="InterPro"/>
</dbReference>
<keyword evidence="4 7" id="KW-0808">Transferase</keyword>
<dbReference type="InterPro" id="IPR005814">
    <property type="entry name" value="Aminotrans_3"/>
</dbReference>
<comment type="pathway">
    <text evidence="7">Amine and polyamine biosynthesis; ectoine biosynthesis; L-ectoine from L-aspartate 4-semialdehyde: step 1/3.</text>
</comment>
<dbReference type="InterPro" id="IPR049704">
    <property type="entry name" value="Aminotrans_3_PPA_site"/>
</dbReference>
<dbReference type="RefSeq" id="WP_245875659.1">
    <property type="nucleotide sequence ID" value="NZ_AWWI01000082.1"/>
</dbReference>
<dbReference type="GO" id="GO:0047307">
    <property type="term" value="F:diaminobutyrate-pyruvate transaminase activity"/>
    <property type="evidence" value="ECO:0007669"/>
    <property type="project" value="InterPro"/>
</dbReference>
<dbReference type="PROSITE" id="PS00600">
    <property type="entry name" value="AA_TRANSFER_CLASS_3"/>
    <property type="match status" value="1"/>
</dbReference>
<evidence type="ECO:0000256" key="6">
    <source>
        <dbReference type="RuleBase" id="RU003560"/>
    </source>
</evidence>
<dbReference type="Pfam" id="PF00202">
    <property type="entry name" value="Aminotran_3"/>
    <property type="match status" value="1"/>
</dbReference>
<dbReference type="InterPro" id="IPR015421">
    <property type="entry name" value="PyrdxlP-dep_Trfase_major"/>
</dbReference>
<evidence type="ECO:0000256" key="7">
    <source>
        <dbReference type="RuleBase" id="RU365034"/>
    </source>
</evidence>
<reference evidence="8 9" key="1">
    <citation type="submission" date="2013-09" db="EMBL/GenBank/DDBJ databases">
        <title>Genome sequencing of Phaeobacter antarcticus sp. nov. SM1211.</title>
        <authorList>
            <person name="Zhang X.-Y."/>
            <person name="Liu C."/>
            <person name="Chen X.-L."/>
            <person name="Xie B.-B."/>
            <person name="Qin Q.-L."/>
            <person name="Rong J.-C."/>
            <person name="Zhang Y.-Z."/>
        </authorList>
    </citation>
    <scope>NUCLEOTIDE SEQUENCE [LARGE SCALE GENOMIC DNA]</scope>
    <source>
        <strain evidence="8 9">SM1211</strain>
    </source>
</reference>
<dbReference type="InterPro" id="IPR015424">
    <property type="entry name" value="PyrdxlP-dep_Trfase"/>
</dbReference>
<keyword evidence="3 7" id="KW-0032">Aminotransferase</keyword>
<keyword evidence="9" id="KW-1185">Reference proteome</keyword>
<dbReference type="NCBIfam" id="TIGR00709">
    <property type="entry name" value="dat"/>
    <property type="match status" value="1"/>
</dbReference>
<dbReference type="PIRSF" id="PIRSF000521">
    <property type="entry name" value="Transaminase_4ab_Lys_Orn"/>
    <property type="match status" value="1"/>
</dbReference>
<protein>
    <recommendedName>
        <fullName evidence="7">Diaminobutyrate--2-oxoglutarate transaminase</fullName>
        <ecNumber evidence="7">2.6.1.76</ecNumber>
    </recommendedName>
    <alternativeName>
        <fullName evidence="7">DABA aminotransferase</fullName>
    </alternativeName>
</protein>
<organism evidence="8 9">
    <name type="scientific">Puniceibacterium antarcticum</name>
    <dbReference type="NCBI Taxonomy" id="1206336"/>
    <lineage>
        <taxon>Bacteria</taxon>
        <taxon>Pseudomonadati</taxon>
        <taxon>Pseudomonadota</taxon>
        <taxon>Alphaproteobacteria</taxon>
        <taxon>Rhodobacterales</taxon>
        <taxon>Paracoccaceae</taxon>
        <taxon>Puniceibacterium</taxon>
    </lineage>
</organism>
<comment type="similarity">
    <text evidence="2 6">Belongs to the class-III pyridoxal-phosphate-dependent aminotransferase family.</text>
</comment>
<dbReference type="InterPro" id="IPR015422">
    <property type="entry name" value="PyrdxlP-dep_Trfase_small"/>
</dbReference>
<accession>A0A2G8RE18</accession>
<dbReference type="AlphaFoldDB" id="A0A2G8RE18"/>
<dbReference type="InterPro" id="IPR012773">
    <property type="entry name" value="Ectoine_EctB"/>
</dbReference>
<dbReference type="Proteomes" id="UP000231259">
    <property type="component" value="Unassembled WGS sequence"/>
</dbReference>
<dbReference type="Gene3D" id="3.40.640.10">
    <property type="entry name" value="Type I PLP-dependent aspartate aminotransferase-like (Major domain)"/>
    <property type="match status" value="1"/>
</dbReference>
<evidence type="ECO:0000313" key="8">
    <source>
        <dbReference type="EMBL" id="PIL19836.1"/>
    </source>
</evidence>
<evidence type="ECO:0000256" key="2">
    <source>
        <dbReference type="ARBA" id="ARBA00008954"/>
    </source>
</evidence>
<dbReference type="PANTHER" id="PTHR43552">
    <property type="entry name" value="DIAMINOBUTYRATE--2-OXOGLUTARATE AMINOTRANSFERASE"/>
    <property type="match status" value="1"/>
</dbReference>
<comment type="catalytic activity">
    <reaction evidence="7">
        <text>L-2,4-diaminobutanoate + 2-oxoglutarate = L-aspartate 4-semialdehyde + L-glutamate</text>
        <dbReference type="Rhea" id="RHEA:11160"/>
        <dbReference type="ChEBI" id="CHEBI:16810"/>
        <dbReference type="ChEBI" id="CHEBI:29985"/>
        <dbReference type="ChEBI" id="CHEBI:58761"/>
        <dbReference type="ChEBI" id="CHEBI:537519"/>
        <dbReference type="EC" id="2.6.1.76"/>
    </reaction>
</comment>
<comment type="function">
    <text evidence="7">Catalyzes reversively the conversion of L-aspartate beta-semialdehyde (ASA) to L-2,4-diaminobutyrate (DABA) by transamination with L-glutamate.</text>
</comment>
<dbReference type="EC" id="2.6.1.76" evidence="7"/>
<gene>
    <name evidence="8" type="ORF">P775_12585</name>
</gene>
<dbReference type="NCBIfam" id="NF006733">
    <property type="entry name" value="PRK09264.1"/>
    <property type="match status" value="1"/>
</dbReference>
<dbReference type="SUPFAM" id="SSF53383">
    <property type="entry name" value="PLP-dependent transferases"/>
    <property type="match status" value="1"/>
</dbReference>
<dbReference type="PANTHER" id="PTHR43552:SF2">
    <property type="entry name" value="DIAMINOBUTYRATE--2-OXOGLUTARATE TRANSAMINASE"/>
    <property type="match status" value="1"/>
</dbReference>
<comment type="cofactor">
    <cofactor evidence="1 7">
        <name>pyridoxal 5'-phosphate</name>
        <dbReference type="ChEBI" id="CHEBI:597326"/>
    </cofactor>
</comment>
<evidence type="ECO:0000256" key="5">
    <source>
        <dbReference type="ARBA" id="ARBA00022898"/>
    </source>
</evidence>
<dbReference type="InterPro" id="IPR004637">
    <property type="entry name" value="Dat"/>
</dbReference>
<dbReference type="NCBIfam" id="TIGR02407">
    <property type="entry name" value="ectoine_ectB"/>
    <property type="match status" value="1"/>
</dbReference>
<proteinExistence type="inferred from homology"/>
<evidence type="ECO:0000256" key="1">
    <source>
        <dbReference type="ARBA" id="ARBA00001933"/>
    </source>
</evidence>
<sequence>MNYVMEVGTADDTLQLESNVRSYSRTFKETFDTASGSWIYTKDGGKYLDFLAGCGSLNYGHNHPTLKQALVDYIVKDGMSMCLDMQSIARSNFIRSFNSIILKPRGMDHRIHFTGPTGANSVEAAIKLARKVTGRTNVVAFTNGFHGCSLGALALTGSSHHRASSATLLNQVTRMPYDGYLGRDIDTAEVLDVMMKDPSGGIDPPAAIIIELVQGEGGLQTASVEWVSKIARIAKDHGALLIVDDIQAGCGRTGSFFSFDKFGIEPDLICMAKAISGYGLPMSVLLMKPELDQWLPGEHNGTFRGNTHAFITAATALEIFWENAGFESNLSFLCADMLRKCISLSDTYGLKVKGRGAMMGLEFSDPEQAARVQSTCVSSGLILERCGPLDQVLKFLPPLNVSSDDLDLGFSIIDKALEKSSDFQETAVAISEGVLEAS</sequence>
<dbReference type="CDD" id="cd00610">
    <property type="entry name" value="OAT_like"/>
    <property type="match status" value="1"/>
</dbReference>
<comment type="caution">
    <text evidence="8">The sequence shown here is derived from an EMBL/GenBank/DDBJ whole genome shotgun (WGS) entry which is preliminary data.</text>
</comment>
<keyword evidence="5 6" id="KW-0663">Pyridoxal phosphate</keyword>
<evidence type="ECO:0000256" key="3">
    <source>
        <dbReference type="ARBA" id="ARBA00022576"/>
    </source>
</evidence>
<dbReference type="GO" id="GO:0045303">
    <property type="term" value="F:diaminobutyrate-2-oxoglutarate transaminase activity"/>
    <property type="evidence" value="ECO:0007669"/>
    <property type="project" value="UniProtKB-EC"/>
</dbReference>
<dbReference type="UniPathway" id="UPA00067">
    <property type="reaction ID" value="UER00121"/>
</dbReference>
<evidence type="ECO:0000313" key="9">
    <source>
        <dbReference type="Proteomes" id="UP000231259"/>
    </source>
</evidence>